<keyword evidence="2" id="KW-1185">Reference proteome</keyword>
<accession>A0A392UAI0</accession>
<comment type="caution">
    <text evidence="1">The sequence shown here is derived from an EMBL/GenBank/DDBJ whole genome shotgun (WGS) entry which is preliminary data.</text>
</comment>
<evidence type="ECO:0000313" key="1">
    <source>
        <dbReference type="EMBL" id="MCI69440.1"/>
    </source>
</evidence>
<dbReference type="AlphaFoldDB" id="A0A392UAI0"/>
<evidence type="ECO:0000313" key="2">
    <source>
        <dbReference type="Proteomes" id="UP000265520"/>
    </source>
</evidence>
<sequence length="40" mass="4373">YDKRHGTRLDQQGHSWIFQTGLISLLVGAVGCSPDGTTTR</sequence>
<organism evidence="1 2">
    <name type="scientific">Trifolium medium</name>
    <dbReference type="NCBI Taxonomy" id="97028"/>
    <lineage>
        <taxon>Eukaryota</taxon>
        <taxon>Viridiplantae</taxon>
        <taxon>Streptophyta</taxon>
        <taxon>Embryophyta</taxon>
        <taxon>Tracheophyta</taxon>
        <taxon>Spermatophyta</taxon>
        <taxon>Magnoliopsida</taxon>
        <taxon>eudicotyledons</taxon>
        <taxon>Gunneridae</taxon>
        <taxon>Pentapetalae</taxon>
        <taxon>rosids</taxon>
        <taxon>fabids</taxon>
        <taxon>Fabales</taxon>
        <taxon>Fabaceae</taxon>
        <taxon>Papilionoideae</taxon>
        <taxon>50 kb inversion clade</taxon>
        <taxon>NPAAA clade</taxon>
        <taxon>Hologalegina</taxon>
        <taxon>IRL clade</taxon>
        <taxon>Trifolieae</taxon>
        <taxon>Trifolium</taxon>
    </lineage>
</organism>
<protein>
    <submittedName>
        <fullName evidence="1">Uncharacterized protein</fullName>
    </submittedName>
</protein>
<dbReference type="Proteomes" id="UP000265520">
    <property type="component" value="Unassembled WGS sequence"/>
</dbReference>
<dbReference type="EMBL" id="LXQA010755970">
    <property type="protein sequence ID" value="MCI69440.1"/>
    <property type="molecule type" value="Genomic_DNA"/>
</dbReference>
<name>A0A392UAI0_9FABA</name>
<feature type="non-terminal residue" evidence="1">
    <location>
        <position position="1"/>
    </location>
</feature>
<proteinExistence type="predicted"/>
<reference evidence="1 2" key="1">
    <citation type="journal article" date="2018" name="Front. Plant Sci.">
        <title>Red Clover (Trifolium pratense) and Zigzag Clover (T. medium) - A Picture of Genomic Similarities and Differences.</title>
        <authorList>
            <person name="Dluhosova J."/>
            <person name="Istvanek J."/>
            <person name="Nedelnik J."/>
            <person name="Repkova J."/>
        </authorList>
    </citation>
    <scope>NUCLEOTIDE SEQUENCE [LARGE SCALE GENOMIC DNA]</scope>
    <source>
        <strain evidence="2">cv. 10/8</strain>
        <tissue evidence="1">Leaf</tissue>
    </source>
</reference>